<dbReference type="GO" id="GO:0005829">
    <property type="term" value="C:cytosol"/>
    <property type="evidence" value="ECO:0007669"/>
    <property type="project" value="TreeGrafter"/>
</dbReference>
<sequence>MSSMIKGILFDKDGTLIEFRDYWHMVVSRLFALLEKEYQVKPETVLLLKKISGYLAEGFQKESMIQYASTSQIIDSWYNIIKEAEGGILEREKLFFLFEEVALSEDIIIHSLPGVDRLLSYLKKKGYLLGVATSDSRRSTVHSLKCTGLLDYFDYIGCNEGDTQTKPSPQMAFTFCGLAEIKTEELLIVGDSITDLEFAENAGAAFAGLLTEYNDRARMEMLAPVTVTVIDEIIEKYHL</sequence>
<reference evidence="1 2" key="2">
    <citation type="submission" date="2020-08" db="EMBL/GenBank/DDBJ databases">
        <authorList>
            <person name="Ueki A."/>
            <person name="Tonouchi A."/>
        </authorList>
    </citation>
    <scope>NUCLEOTIDE SEQUENCE [LARGE SCALE GENOMIC DNA]</scope>
    <source>
        <strain evidence="1 2">CTTW</strain>
    </source>
</reference>
<gene>
    <name evidence="1" type="ORF">bsdcttw_40350</name>
</gene>
<evidence type="ECO:0000313" key="1">
    <source>
        <dbReference type="EMBL" id="BCK00995.1"/>
    </source>
</evidence>
<dbReference type="SFLD" id="SFLDG01129">
    <property type="entry name" value="C1.5:_HAD__Beta-PGM__Phosphata"/>
    <property type="match status" value="1"/>
</dbReference>
<dbReference type="InterPro" id="IPR041492">
    <property type="entry name" value="HAD_2"/>
</dbReference>
<dbReference type="GO" id="GO:0006281">
    <property type="term" value="P:DNA repair"/>
    <property type="evidence" value="ECO:0007669"/>
    <property type="project" value="TreeGrafter"/>
</dbReference>
<reference evidence="1 2" key="1">
    <citation type="submission" date="2020-08" db="EMBL/GenBank/DDBJ databases">
        <title>Draft genome sequencing of an Anaerocolumna strain isolated from anoxic soil subjected to BSD treatment.</title>
        <authorList>
            <person name="Uek A."/>
            <person name="Tonouchi A."/>
        </authorList>
    </citation>
    <scope>NUCLEOTIDE SEQUENCE [LARGE SCALE GENOMIC DNA]</scope>
    <source>
        <strain evidence="1 2">CTTW</strain>
    </source>
</reference>
<dbReference type="SUPFAM" id="SSF56784">
    <property type="entry name" value="HAD-like"/>
    <property type="match status" value="1"/>
</dbReference>
<dbReference type="KEGG" id="acht:bsdcttw_40350"/>
<dbReference type="GO" id="GO:0008967">
    <property type="term" value="F:phosphoglycolate phosphatase activity"/>
    <property type="evidence" value="ECO:0007669"/>
    <property type="project" value="TreeGrafter"/>
</dbReference>
<dbReference type="NCBIfam" id="TIGR01549">
    <property type="entry name" value="HAD-SF-IA-v1"/>
    <property type="match status" value="1"/>
</dbReference>
<dbReference type="PANTHER" id="PTHR43434">
    <property type="entry name" value="PHOSPHOGLYCOLATE PHOSPHATASE"/>
    <property type="match status" value="1"/>
</dbReference>
<organism evidence="1 2">
    <name type="scientific">Anaerocolumna chitinilytica</name>
    <dbReference type="NCBI Taxonomy" id="1727145"/>
    <lineage>
        <taxon>Bacteria</taxon>
        <taxon>Bacillati</taxon>
        <taxon>Bacillota</taxon>
        <taxon>Clostridia</taxon>
        <taxon>Lachnospirales</taxon>
        <taxon>Lachnospiraceae</taxon>
        <taxon>Anaerocolumna</taxon>
    </lineage>
</organism>
<dbReference type="InterPro" id="IPR023214">
    <property type="entry name" value="HAD_sf"/>
</dbReference>
<name>A0A7I8DUH2_9FIRM</name>
<proteinExistence type="predicted"/>
<evidence type="ECO:0000313" key="2">
    <source>
        <dbReference type="Proteomes" id="UP000515703"/>
    </source>
</evidence>
<dbReference type="Pfam" id="PF13419">
    <property type="entry name" value="HAD_2"/>
    <property type="match status" value="1"/>
</dbReference>
<dbReference type="InterPro" id="IPR050155">
    <property type="entry name" value="HAD-like_hydrolase_sf"/>
</dbReference>
<keyword evidence="2" id="KW-1185">Reference proteome</keyword>
<dbReference type="InterPro" id="IPR006439">
    <property type="entry name" value="HAD-SF_hydro_IA"/>
</dbReference>
<dbReference type="Proteomes" id="UP000515703">
    <property type="component" value="Chromosome"/>
</dbReference>
<protein>
    <submittedName>
        <fullName evidence="1">Haloacid dehalogenase</fullName>
    </submittedName>
</protein>
<dbReference type="EMBL" id="AP023368">
    <property type="protein sequence ID" value="BCK00995.1"/>
    <property type="molecule type" value="Genomic_DNA"/>
</dbReference>
<dbReference type="SFLD" id="SFLDS00003">
    <property type="entry name" value="Haloacid_Dehalogenase"/>
    <property type="match status" value="1"/>
</dbReference>
<dbReference type="Gene3D" id="3.40.50.1000">
    <property type="entry name" value="HAD superfamily/HAD-like"/>
    <property type="match status" value="1"/>
</dbReference>
<dbReference type="PANTHER" id="PTHR43434:SF1">
    <property type="entry name" value="PHOSPHOGLYCOLATE PHOSPHATASE"/>
    <property type="match status" value="1"/>
</dbReference>
<accession>A0A7I8DUH2</accession>
<dbReference type="InterPro" id="IPR023198">
    <property type="entry name" value="PGP-like_dom2"/>
</dbReference>
<dbReference type="Gene3D" id="1.10.150.240">
    <property type="entry name" value="Putative phosphatase, domain 2"/>
    <property type="match status" value="1"/>
</dbReference>
<dbReference type="InterPro" id="IPR036412">
    <property type="entry name" value="HAD-like_sf"/>
</dbReference>
<dbReference type="PRINTS" id="PR00413">
    <property type="entry name" value="HADHALOGNASE"/>
</dbReference>
<dbReference type="AlphaFoldDB" id="A0A7I8DUH2"/>